<feature type="region of interest" description="Disordered" evidence="1">
    <location>
        <begin position="26"/>
        <end position="62"/>
    </location>
</feature>
<organism evidence="3 4">
    <name type="scientific">Aureimonas fodinaquatilis</name>
    <dbReference type="NCBI Taxonomy" id="2565783"/>
    <lineage>
        <taxon>Bacteria</taxon>
        <taxon>Pseudomonadati</taxon>
        <taxon>Pseudomonadota</taxon>
        <taxon>Alphaproteobacteria</taxon>
        <taxon>Hyphomicrobiales</taxon>
        <taxon>Aurantimonadaceae</taxon>
        <taxon>Aureimonas</taxon>
    </lineage>
</organism>
<evidence type="ECO:0000256" key="2">
    <source>
        <dbReference type="SAM" id="SignalP"/>
    </source>
</evidence>
<evidence type="ECO:0008006" key="5">
    <source>
        <dbReference type="Google" id="ProtNLM"/>
    </source>
</evidence>
<evidence type="ECO:0000313" key="3">
    <source>
        <dbReference type="EMBL" id="KAA0972087.1"/>
    </source>
</evidence>
<protein>
    <recommendedName>
        <fullName evidence="5">Spy/CpxP family protein refolding chaperone</fullName>
    </recommendedName>
</protein>
<dbReference type="OrthoDB" id="7354754at2"/>
<dbReference type="GO" id="GO:0042597">
    <property type="term" value="C:periplasmic space"/>
    <property type="evidence" value="ECO:0007669"/>
    <property type="project" value="InterPro"/>
</dbReference>
<dbReference type="EMBL" id="VTWH01000001">
    <property type="protein sequence ID" value="KAA0972087.1"/>
    <property type="molecule type" value="Genomic_DNA"/>
</dbReference>
<proteinExistence type="predicted"/>
<feature type="chain" id="PRO_5023139955" description="Spy/CpxP family protein refolding chaperone" evidence="2">
    <location>
        <begin position="25"/>
        <end position="190"/>
    </location>
</feature>
<evidence type="ECO:0000256" key="1">
    <source>
        <dbReference type="SAM" id="MobiDB-lite"/>
    </source>
</evidence>
<accession>A0A5B0DZ43</accession>
<feature type="region of interest" description="Disordered" evidence="1">
    <location>
        <begin position="105"/>
        <end position="126"/>
    </location>
</feature>
<feature type="signal peptide" evidence="2">
    <location>
        <begin position="1"/>
        <end position="24"/>
    </location>
</feature>
<keyword evidence="4" id="KW-1185">Reference proteome</keyword>
<evidence type="ECO:0000313" key="4">
    <source>
        <dbReference type="Proteomes" id="UP000324738"/>
    </source>
</evidence>
<dbReference type="Pfam" id="PF07813">
    <property type="entry name" value="LTXXQ"/>
    <property type="match status" value="1"/>
</dbReference>
<name>A0A5B0DZ43_9HYPH</name>
<keyword evidence="2" id="KW-0732">Signal</keyword>
<gene>
    <name evidence="3" type="ORF">FPY71_02940</name>
</gene>
<dbReference type="RefSeq" id="WP_149297470.1">
    <property type="nucleotide sequence ID" value="NZ_VTWH01000001.1"/>
</dbReference>
<dbReference type="AlphaFoldDB" id="A0A5B0DZ43"/>
<dbReference type="InterPro" id="IPR012899">
    <property type="entry name" value="LTXXQ"/>
</dbReference>
<dbReference type="Proteomes" id="UP000324738">
    <property type="component" value="Unassembled WGS sequence"/>
</dbReference>
<sequence>MKPSSRLVAATLAVGMILPGVAFAQAAGPKPTPPHAQAQADGQHNWKGNREKMRGHQQGGQSGLWAVSTRLAAAELALGITPEQQDAWRGLTSAVIAYVEAGRPGPARTGESAPESADTSADGLATSRSFQRVERMLERRVQQGQAAQELQGAITTLAAQLTPEQTETAERLIRELPRPGGKHGRHHGRG</sequence>
<comment type="caution">
    <text evidence="3">The sequence shown here is derived from an EMBL/GenBank/DDBJ whole genome shotgun (WGS) entry which is preliminary data.</text>
</comment>
<reference evidence="3 4" key="1">
    <citation type="submission" date="2019-08" db="EMBL/GenBank/DDBJ databases">
        <title>Aureimonas fodiniaquatilis sp. nov., isolated from a coal mine wastewater.</title>
        <authorList>
            <person name="Kim W."/>
        </authorList>
    </citation>
    <scope>NUCLEOTIDE SEQUENCE [LARGE SCALE GENOMIC DNA]</scope>
    <source>
        <strain evidence="3 4">CAU 1482</strain>
    </source>
</reference>